<evidence type="ECO:0000313" key="3">
    <source>
        <dbReference type="Proteomes" id="UP000644010"/>
    </source>
</evidence>
<gene>
    <name evidence="2" type="ORF">H8S77_24600</name>
</gene>
<proteinExistence type="predicted"/>
<keyword evidence="3" id="KW-1185">Reference proteome</keyword>
<dbReference type="Gene3D" id="3.30.460.10">
    <property type="entry name" value="Beta Polymerase, domain 2"/>
    <property type="match status" value="1"/>
</dbReference>
<dbReference type="InterPro" id="IPR002934">
    <property type="entry name" value="Polymerase_NTP_transf_dom"/>
</dbReference>
<dbReference type="EMBL" id="JACOOI010000043">
    <property type="protein sequence ID" value="MBC5646061.1"/>
    <property type="molecule type" value="Genomic_DNA"/>
</dbReference>
<organism evidence="2 3">
    <name type="scientific">Parabacteroides segnis</name>
    <dbReference type="NCBI Taxonomy" id="2763058"/>
    <lineage>
        <taxon>Bacteria</taxon>
        <taxon>Pseudomonadati</taxon>
        <taxon>Bacteroidota</taxon>
        <taxon>Bacteroidia</taxon>
        <taxon>Bacteroidales</taxon>
        <taxon>Tannerellaceae</taxon>
        <taxon>Parabacteroides</taxon>
    </lineage>
</organism>
<dbReference type="InterPro" id="IPR043519">
    <property type="entry name" value="NT_sf"/>
</dbReference>
<sequence length="96" mass="10840">MRLNKKDIQSIVRVAKEIYGEGVEVYLFGSRTDNEKRGGDIDLLVRTTSEKKGVLARIRMIARLKQFLGDQKIDVIGDHEESLVAKEALITGIRLI</sequence>
<accession>A0ABR7E8G1</accession>
<reference evidence="2 3" key="1">
    <citation type="submission" date="2020-08" db="EMBL/GenBank/DDBJ databases">
        <title>Genome public.</title>
        <authorList>
            <person name="Liu C."/>
            <person name="Sun Q."/>
        </authorList>
    </citation>
    <scope>NUCLEOTIDE SEQUENCE [LARGE SCALE GENOMIC DNA]</scope>
    <source>
        <strain evidence="2 3">BX2</strain>
    </source>
</reference>
<dbReference type="RefSeq" id="WP_128133018.1">
    <property type="nucleotide sequence ID" value="NZ_JACOOI010000043.1"/>
</dbReference>
<dbReference type="Proteomes" id="UP000644010">
    <property type="component" value="Unassembled WGS sequence"/>
</dbReference>
<dbReference type="CDD" id="cd05403">
    <property type="entry name" value="NT_KNTase_like"/>
    <property type="match status" value="1"/>
</dbReference>
<evidence type="ECO:0000313" key="2">
    <source>
        <dbReference type="EMBL" id="MBC5646061.1"/>
    </source>
</evidence>
<dbReference type="SUPFAM" id="SSF81301">
    <property type="entry name" value="Nucleotidyltransferase"/>
    <property type="match status" value="1"/>
</dbReference>
<evidence type="ECO:0000259" key="1">
    <source>
        <dbReference type="Pfam" id="PF01909"/>
    </source>
</evidence>
<feature type="domain" description="Polymerase nucleotidyl transferase" evidence="1">
    <location>
        <begin position="10"/>
        <end position="75"/>
    </location>
</feature>
<protein>
    <submittedName>
        <fullName evidence="2">Nucleotidyltransferase domain-containing protein</fullName>
    </submittedName>
</protein>
<comment type="caution">
    <text evidence="2">The sequence shown here is derived from an EMBL/GenBank/DDBJ whole genome shotgun (WGS) entry which is preliminary data.</text>
</comment>
<name>A0ABR7E8G1_9BACT</name>
<dbReference type="Pfam" id="PF01909">
    <property type="entry name" value="NTP_transf_2"/>
    <property type="match status" value="1"/>
</dbReference>